<evidence type="ECO:0000256" key="7">
    <source>
        <dbReference type="ARBA" id="ARBA00022989"/>
    </source>
</evidence>
<feature type="domain" description="ABC transmembrane type-1" evidence="10">
    <location>
        <begin position="27"/>
        <end position="226"/>
    </location>
</feature>
<dbReference type="CDD" id="cd06261">
    <property type="entry name" value="TM_PBP2"/>
    <property type="match status" value="1"/>
</dbReference>
<dbReference type="Pfam" id="PF00528">
    <property type="entry name" value="BPD_transp_1"/>
    <property type="match status" value="1"/>
</dbReference>
<dbReference type="STRING" id="1041146.GCA_000427985_03059"/>
<dbReference type="GO" id="GO:0022857">
    <property type="term" value="F:transmembrane transporter activity"/>
    <property type="evidence" value="ECO:0007669"/>
    <property type="project" value="InterPro"/>
</dbReference>
<evidence type="ECO:0000313" key="12">
    <source>
        <dbReference type="EMBL" id="UWU14102.1"/>
    </source>
</evidence>
<dbReference type="InterPro" id="IPR000515">
    <property type="entry name" value="MetI-like"/>
</dbReference>
<reference evidence="11 13" key="2">
    <citation type="submission" date="2017-12" db="EMBL/GenBank/DDBJ databases">
        <title>Genome sequence of Rhizobium sullae HCNT1 isolated from Sulla coronaria nodules and featuring peculiar denitrification phenotypes.</title>
        <authorList>
            <person name="De Diego-Diaz B."/>
            <person name="Treu L."/>
            <person name="Campanaro S."/>
            <person name="Da Silva Duarte V."/>
            <person name="Basaglia M."/>
            <person name="Favaro L."/>
            <person name="Casella S."/>
            <person name="Squartini A."/>
        </authorList>
    </citation>
    <scope>NUCLEOTIDE SEQUENCE [LARGE SCALE GENOMIC DNA]</scope>
    <source>
        <strain evidence="11 13">HCNT1</strain>
    </source>
</reference>
<evidence type="ECO:0000313" key="13">
    <source>
        <dbReference type="Proteomes" id="UP000232164"/>
    </source>
</evidence>
<dbReference type="PANTHER" id="PTHR30133">
    <property type="entry name" value="CATIONIC AMINO ACID TRANSPORTER, MEMBRANE COMPONENT"/>
    <property type="match status" value="1"/>
</dbReference>
<keyword evidence="5" id="KW-0997">Cell inner membrane</keyword>
<comment type="similarity">
    <text evidence="2">Belongs to the binding-protein-dependent transport system permease family. HisMQ subfamily.</text>
</comment>
<feature type="transmembrane region" description="Helical" evidence="9">
    <location>
        <begin position="23"/>
        <end position="47"/>
    </location>
</feature>
<name>A0A2N0D740_RHISU</name>
<feature type="transmembrane region" description="Helical" evidence="9">
    <location>
        <begin position="155"/>
        <end position="175"/>
    </location>
</feature>
<evidence type="ECO:0000256" key="3">
    <source>
        <dbReference type="ARBA" id="ARBA00022448"/>
    </source>
</evidence>
<feature type="transmembrane region" description="Helical" evidence="9">
    <location>
        <begin position="59"/>
        <end position="84"/>
    </location>
</feature>
<reference evidence="12" key="3">
    <citation type="submission" date="2022-09" db="EMBL/GenBank/DDBJ databases">
        <title>Australian commercial rhizobial inoculants.</title>
        <authorList>
            <person name="Kohlmeier M.G."/>
            <person name="O'Hara G.W."/>
            <person name="Colombi E."/>
            <person name="Ramsay J.P."/>
            <person name="Terpolilli J."/>
        </authorList>
    </citation>
    <scope>NUCLEOTIDE SEQUENCE</scope>
    <source>
        <strain evidence="12">WSM1592</strain>
    </source>
</reference>
<keyword evidence="3 9" id="KW-0813">Transport</keyword>
<feature type="transmembrane region" description="Helical" evidence="9">
    <location>
        <begin position="204"/>
        <end position="229"/>
    </location>
</feature>
<keyword evidence="7 9" id="KW-1133">Transmembrane helix</keyword>
<feature type="transmembrane region" description="Helical" evidence="9">
    <location>
        <begin position="104"/>
        <end position="122"/>
    </location>
</feature>
<dbReference type="InterPro" id="IPR035906">
    <property type="entry name" value="MetI-like_sf"/>
</dbReference>
<dbReference type="NCBIfam" id="TIGR01726">
    <property type="entry name" value="HEQRo_perm_3TM"/>
    <property type="match status" value="1"/>
</dbReference>
<dbReference type="GO" id="GO:0043190">
    <property type="term" value="C:ATP-binding cassette (ABC) transporter complex"/>
    <property type="evidence" value="ECO:0007669"/>
    <property type="project" value="InterPro"/>
</dbReference>
<dbReference type="InterPro" id="IPR051613">
    <property type="entry name" value="ABC_transp_permease_HisMQ"/>
</dbReference>
<dbReference type="SUPFAM" id="SSF161098">
    <property type="entry name" value="MetI-like"/>
    <property type="match status" value="1"/>
</dbReference>
<evidence type="ECO:0000256" key="1">
    <source>
        <dbReference type="ARBA" id="ARBA00004429"/>
    </source>
</evidence>
<evidence type="ECO:0000259" key="10">
    <source>
        <dbReference type="PROSITE" id="PS50928"/>
    </source>
</evidence>
<evidence type="ECO:0000256" key="6">
    <source>
        <dbReference type="ARBA" id="ARBA00022692"/>
    </source>
</evidence>
<proteinExistence type="inferred from homology"/>
<evidence type="ECO:0000256" key="5">
    <source>
        <dbReference type="ARBA" id="ARBA00022519"/>
    </source>
</evidence>
<dbReference type="InterPro" id="IPR010065">
    <property type="entry name" value="AA_ABC_transptr_permease_3TM"/>
</dbReference>
<evidence type="ECO:0000256" key="9">
    <source>
        <dbReference type="RuleBase" id="RU363032"/>
    </source>
</evidence>
<dbReference type="EMBL" id="PIQN01000015">
    <property type="protein sequence ID" value="PKA41933.1"/>
    <property type="molecule type" value="Genomic_DNA"/>
</dbReference>
<dbReference type="RefSeq" id="WP_027511981.1">
    <property type="nucleotide sequence ID" value="NZ_CP104143.1"/>
</dbReference>
<keyword evidence="8 9" id="KW-0472">Membrane</keyword>
<keyword evidence="14" id="KW-1185">Reference proteome</keyword>
<dbReference type="EMBL" id="CP104143">
    <property type="protein sequence ID" value="UWU14102.1"/>
    <property type="molecule type" value="Genomic_DNA"/>
</dbReference>
<evidence type="ECO:0000313" key="11">
    <source>
        <dbReference type="EMBL" id="PKA41933.1"/>
    </source>
</evidence>
<organism evidence="11 13">
    <name type="scientific">Rhizobium sullae</name>
    <name type="common">Rhizobium hedysari</name>
    <dbReference type="NCBI Taxonomy" id="50338"/>
    <lineage>
        <taxon>Bacteria</taxon>
        <taxon>Pseudomonadati</taxon>
        <taxon>Pseudomonadota</taxon>
        <taxon>Alphaproteobacteria</taxon>
        <taxon>Hyphomicrobiales</taxon>
        <taxon>Rhizobiaceae</taxon>
        <taxon>Rhizobium/Agrobacterium group</taxon>
        <taxon>Rhizobium</taxon>
    </lineage>
</organism>
<dbReference type="Proteomes" id="UP000232164">
    <property type="component" value="Unassembled WGS sequence"/>
</dbReference>
<evidence type="ECO:0000313" key="14">
    <source>
        <dbReference type="Proteomes" id="UP001060123"/>
    </source>
</evidence>
<accession>A0A2N0D740</accession>
<comment type="subcellular location">
    <subcellularLocation>
        <location evidence="1">Cell inner membrane</location>
        <topology evidence="1">Multi-pass membrane protein</topology>
    </subcellularLocation>
    <subcellularLocation>
        <location evidence="9">Cell membrane</location>
        <topology evidence="9">Multi-pass membrane protein</topology>
    </subcellularLocation>
</comment>
<dbReference type="AlphaFoldDB" id="A0A2N0D740"/>
<sequence length="246" mass="25840">MAAAPQGVLDLLSPYPPGWGGTLLMGAASTIAISVGAFLIGLLLGTGGAFGKLSGNRPLGLLLSLYTTAIRAIPELILIVGLYYAGMDGLNRLLTAVNLPAIEVNGFVVAVAVLGFVQGAYVTEVLRGAILAIPVGQIDAAKAFGMGPMLRFRRVILPALLPNALPGLANLWMSITKDSALVAVVGYQELALATRLAGASTKHYFIFFLASALLYLAITLVSNIVFNLIERHVRRGQPKPHEEHTA</sequence>
<evidence type="ECO:0000256" key="4">
    <source>
        <dbReference type="ARBA" id="ARBA00022475"/>
    </source>
</evidence>
<dbReference type="Gene3D" id="1.10.3720.10">
    <property type="entry name" value="MetI-like"/>
    <property type="match status" value="1"/>
</dbReference>
<gene>
    <name evidence="11" type="ORF">CWR43_19335</name>
    <name evidence="12" type="ORF">N2599_18605</name>
</gene>
<evidence type="ECO:0000256" key="8">
    <source>
        <dbReference type="ARBA" id="ARBA00023136"/>
    </source>
</evidence>
<keyword evidence="6 9" id="KW-0812">Transmembrane</keyword>
<dbReference type="Proteomes" id="UP001060123">
    <property type="component" value="Chromosome"/>
</dbReference>
<evidence type="ECO:0000256" key="2">
    <source>
        <dbReference type="ARBA" id="ARBA00010072"/>
    </source>
</evidence>
<dbReference type="PROSITE" id="PS50928">
    <property type="entry name" value="ABC_TM1"/>
    <property type="match status" value="1"/>
</dbReference>
<keyword evidence="4" id="KW-1003">Cell membrane</keyword>
<reference evidence="11 13" key="1">
    <citation type="submission" date="2017-11" db="EMBL/GenBank/DDBJ databases">
        <authorList>
            <person name="Han C.G."/>
        </authorList>
    </citation>
    <scope>NUCLEOTIDE SEQUENCE [LARGE SCALE GENOMIC DNA]</scope>
    <source>
        <strain evidence="11 13">HCNT1</strain>
    </source>
</reference>
<protein>
    <submittedName>
        <fullName evidence="11 12">ABC transporter permease</fullName>
    </submittedName>
</protein>